<keyword evidence="7 8" id="KW-0472">Membrane</keyword>
<feature type="transmembrane region" description="Helical" evidence="8">
    <location>
        <begin position="91"/>
        <end position="112"/>
    </location>
</feature>
<evidence type="ECO:0000256" key="5">
    <source>
        <dbReference type="ARBA" id="ARBA00022989"/>
    </source>
</evidence>
<evidence type="ECO:0000256" key="2">
    <source>
        <dbReference type="ARBA" id="ARBA00022448"/>
    </source>
</evidence>
<feature type="transmembrane region" description="Helical" evidence="8">
    <location>
        <begin position="234"/>
        <end position="258"/>
    </location>
</feature>
<evidence type="ECO:0000256" key="6">
    <source>
        <dbReference type="ARBA" id="ARBA00023065"/>
    </source>
</evidence>
<dbReference type="Pfam" id="PF00999">
    <property type="entry name" value="Na_H_Exchanger"/>
    <property type="match status" value="1"/>
</dbReference>
<feature type="transmembrane region" description="Helical" evidence="8">
    <location>
        <begin position="119"/>
        <end position="143"/>
    </location>
</feature>
<name>A0ABT1QEJ1_9NOCA</name>
<dbReference type="EMBL" id="JANFQF010000012">
    <property type="protein sequence ID" value="MCQ4120622.1"/>
    <property type="molecule type" value="Genomic_DNA"/>
</dbReference>
<reference evidence="10 11" key="1">
    <citation type="submission" date="2022-07" db="EMBL/GenBank/DDBJ databases">
        <title>Degradation activity of malathion, p-nitrophenol and potential low-temperature adaptation strategy of Rhodococcus sp. FXJ9.536.</title>
        <authorList>
            <person name="Huang J."/>
            <person name="Huang Y."/>
        </authorList>
    </citation>
    <scope>NUCLEOTIDE SEQUENCE [LARGE SCALE GENOMIC DNA]</scope>
    <source>
        <strain evidence="10 11">FXJ9.536</strain>
    </source>
</reference>
<protein>
    <submittedName>
        <fullName evidence="10">Cation:proton antiporter</fullName>
    </submittedName>
</protein>
<dbReference type="Proteomes" id="UP001524501">
    <property type="component" value="Unassembled WGS sequence"/>
</dbReference>
<comment type="subcellular location">
    <subcellularLocation>
        <location evidence="1">Cell membrane</location>
        <topology evidence="1">Multi-pass membrane protein</topology>
    </subcellularLocation>
</comment>
<evidence type="ECO:0000256" key="3">
    <source>
        <dbReference type="ARBA" id="ARBA00022449"/>
    </source>
</evidence>
<feature type="domain" description="Cation/H+ exchanger transmembrane" evidence="9">
    <location>
        <begin position="9"/>
        <end position="398"/>
    </location>
</feature>
<feature type="transmembrane region" description="Helical" evidence="8">
    <location>
        <begin position="375"/>
        <end position="398"/>
    </location>
</feature>
<keyword evidence="5 8" id="KW-1133">Transmembrane helix</keyword>
<organism evidence="10 11">
    <name type="scientific">Rhodococcus tibetensis</name>
    <dbReference type="NCBI Taxonomy" id="2965064"/>
    <lineage>
        <taxon>Bacteria</taxon>
        <taxon>Bacillati</taxon>
        <taxon>Actinomycetota</taxon>
        <taxon>Actinomycetes</taxon>
        <taxon>Mycobacteriales</taxon>
        <taxon>Nocardiaceae</taxon>
        <taxon>Rhodococcus</taxon>
    </lineage>
</organism>
<feature type="transmembrane region" description="Helical" evidence="8">
    <location>
        <begin position="26"/>
        <end position="47"/>
    </location>
</feature>
<dbReference type="RefSeq" id="WP_255970330.1">
    <property type="nucleotide sequence ID" value="NZ_JANFQF010000012.1"/>
</dbReference>
<gene>
    <name evidence="10" type="ORF">NOF53_15820</name>
</gene>
<keyword evidence="2" id="KW-0813">Transport</keyword>
<feature type="transmembrane region" description="Helical" evidence="8">
    <location>
        <begin position="287"/>
        <end position="306"/>
    </location>
</feature>
<evidence type="ECO:0000256" key="4">
    <source>
        <dbReference type="ARBA" id="ARBA00022692"/>
    </source>
</evidence>
<comment type="caution">
    <text evidence="10">The sequence shown here is derived from an EMBL/GenBank/DDBJ whole genome shotgun (WGS) entry which is preliminary data.</text>
</comment>
<feature type="transmembrane region" description="Helical" evidence="8">
    <location>
        <begin position="312"/>
        <end position="335"/>
    </location>
</feature>
<accession>A0ABT1QEJ1</accession>
<keyword evidence="3" id="KW-0050">Antiport</keyword>
<sequence>MTWALPAIATILLAYAAISGRTAGTPITAPIVFTVGGLLLGASTVGLIDVHPAAETVKLLAEVTLALVLFSDASRVDLSALRAEIALPARLLGIGLPLTIAAGFGAALLLLGDLAWPEALLLAVILAPTDAALGQAVVTLPILPSRIRQGLNVESGLNDGICVPLFLIVLAIAQAESGAIRGGAAARLVAEQIGYGIVAGIGAGAIAAAILVIAGRHRTIDPLWAQTVPLTAALLAYTVAVPLGGSGFIAAFVGGLTFGAIRHRAEVNHGDGESSDGADLLDEAGDLFNAITFIVFGAVLLGPALGHLSWAVLGYAVVSLTVVRMVPVTLSLVGTHPRAPTVAFLGWFGPRGLATIVFVILIFEESGELPHEELLLTTAIVTIGLSVLAHGLTAAPLADRYAAWFRRHPRGEGLMAPDPGR</sequence>
<keyword evidence="6" id="KW-0406">Ion transport</keyword>
<keyword evidence="4 8" id="KW-0812">Transmembrane</keyword>
<keyword evidence="11" id="KW-1185">Reference proteome</keyword>
<dbReference type="PANTHER" id="PTHR32507">
    <property type="entry name" value="NA(+)/H(+) ANTIPORTER 1"/>
    <property type="match status" value="1"/>
</dbReference>
<evidence type="ECO:0000313" key="11">
    <source>
        <dbReference type="Proteomes" id="UP001524501"/>
    </source>
</evidence>
<feature type="transmembrane region" description="Helical" evidence="8">
    <location>
        <begin position="193"/>
        <end position="214"/>
    </location>
</feature>
<dbReference type="InterPro" id="IPR006153">
    <property type="entry name" value="Cation/H_exchanger_TM"/>
</dbReference>
<evidence type="ECO:0000259" key="9">
    <source>
        <dbReference type="Pfam" id="PF00999"/>
    </source>
</evidence>
<evidence type="ECO:0000256" key="8">
    <source>
        <dbReference type="SAM" id="Phobius"/>
    </source>
</evidence>
<feature type="transmembrane region" description="Helical" evidence="8">
    <location>
        <begin position="342"/>
        <end position="363"/>
    </location>
</feature>
<evidence type="ECO:0000313" key="10">
    <source>
        <dbReference type="EMBL" id="MCQ4120622.1"/>
    </source>
</evidence>
<proteinExistence type="predicted"/>
<evidence type="ECO:0000256" key="1">
    <source>
        <dbReference type="ARBA" id="ARBA00004651"/>
    </source>
</evidence>
<dbReference type="PANTHER" id="PTHR32507:SF8">
    <property type="entry name" value="CNH1P"/>
    <property type="match status" value="1"/>
</dbReference>
<evidence type="ECO:0000256" key="7">
    <source>
        <dbReference type="ARBA" id="ARBA00023136"/>
    </source>
</evidence>